<gene>
    <name evidence="1" type="ORF">IWQ57_006260</name>
</gene>
<evidence type="ECO:0000313" key="2">
    <source>
        <dbReference type="Proteomes" id="UP001140234"/>
    </source>
</evidence>
<evidence type="ECO:0000313" key="1">
    <source>
        <dbReference type="EMBL" id="KAJ2760623.1"/>
    </source>
</evidence>
<reference evidence="1" key="1">
    <citation type="submission" date="2022-07" db="EMBL/GenBank/DDBJ databases">
        <title>Phylogenomic reconstructions and comparative analyses of Kickxellomycotina fungi.</title>
        <authorList>
            <person name="Reynolds N.K."/>
            <person name="Stajich J.E."/>
            <person name="Barry K."/>
            <person name="Grigoriev I.V."/>
            <person name="Crous P."/>
            <person name="Smith M.E."/>
        </authorList>
    </citation>
    <scope>NUCLEOTIDE SEQUENCE</scope>
    <source>
        <strain evidence="1">CBS 109366</strain>
    </source>
</reference>
<organism evidence="1 2">
    <name type="scientific">Coemansia nantahalensis</name>
    <dbReference type="NCBI Taxonomy" id="2789366"/>
    <lineage>
        <taxon>Eukaryota</taxon>
        <taxon>Fungi</taxon>
        <taxon>Fungi incertae sedis</taxon>
        <taxon>Zoopagomycota</taxon>
        <taxon>Kickxellomycotina</taxon>
        <taxon>Kickxellomycetes</taxon>
        <taxon>Kickxellales</taxon>
        <taxon>Kickxellaceae</taxon>
        <taxon>Coemansia</taxon>
    </lineage>
</organism>
<protein>
    <submittedName>
        <fullName evidence="1">Uncharacterized protein</fullName>
    </submittedName>
</protein>
<dbReference type="Proteomes" id="UP001140234">
    <property type="component" value="Unassembled WGS sequence"/>
</dbReference>
<comment type="caution">
    <text evidence="1">The sequence shown here is derived from an EMBL/GenBank/DDBJ whole genome shotgun (WGS) entry which is preliminary data.</text>
</comment>
<accession>A0ACC1JKJ6</accession>
<keyword evidence="2" id="KW-1185">Reference proteome</keyword>
<dbReference type="EMBL" id="JANBUJ010003451">
    <property type="protein sequence ID" value="KAJ2760623.1"/>
    <property type="molecule type" value="Genomic_DNA"/>
</dbReference>
<proteinExistence type="predicted"/>
<sequence length="85" mass="9366">MTGGLLRLGKGPASVPVSTFFRLNKGDTVRDLRLHFEKMYRRPVEHVRLAAVPVDDVVRIDLLPGLSMTVCFADKAQTFAILLAG</sequence>
<name>A0ACC1JKJ6_9FUNG</name>